<dbReference type="Pfam" id="PF07707">
    <property type="entry name" value="BACK"/>
    <property type="match status" value="1"/>
</dbReference>
<accession>A0A553NE19</accession>
<evidence type="ECO:0000259" key="2">
    <source>
        <dbReference type="PROSITE" id="PS50097"/>
    </source>
</evidence>
<dbReference type="InterPro" id="IPR000210">
    <property type="entry name" value="BTB/POZ_dom"/>
</dbReference>
<evidence type="ECO:0000313" key="4">
    <source>
        <dbReference type="Proteomes" id="UP000318571"/>
    </source>
</evidence>
<dbReference type="InterPro" id="IPR051481">
    <property type="entry name" value="BTB-POZ/Galectin-3-binding"/>
</dbReference>
<dbReference type="InterPro" id="IPR056184">
    <property type="entry name" value="TRAF_BTBD17"/>
</dbReference>
<dbReference type="SUPFAM" id="SSF54695">
    <property type="entry name" value="POZ domain"/>
    <property type="match status" value="1"/>
</dbReference>
<evidence type="ECO:0000256" key="1">
    <source>
        <dbReference type="SAM" id="MobiDB-lite"/>
    </source>
</evidence>
<dbReference type="EMBL" id="VCGU01000458">
    <property type="protein sequence ID" value="TRY63655.1"/>
    <property type="molecule type" value="Genomic_DNA"/>
</dbReference>
<protein>
    <recommendedName>
        <fullName evidence="2">BTB domain-containing protein</fullName>
    </recommendedName>
</protein>
<organism evidence="3 4">
    <name type="scientific">Tigriopus californicus</name>
    <name type="common">Marine copepod</name>
    <dbReference type="NCBI Taxonomy" id="6832"/>
    <lineage>
        <taxon>Eukaryota</taxon>
        <taxon>Metazoa</taxon>
        <taxon>Ecdysozoa</taxon>
        <taxon>Arthropoda</taxon>
        <taxon>Crustacea</taxon>
        <taxon>Multicrustacea</taxon>
        <taxon>Hexanauplia</taxon>
        <taxon>Copepoda</taxon>
        <taxon>Harpacticoida</taxon>
        <taxon>Harpacticidae</taxon>
        <taxon>Tigriopus</taxon>
    </lineage>
</organism>
<dbReference type="SMART" id="SM00225">
    <property type="entry name" value="BTB"/>
    <property type="match status" value="1"/>
</dbReference>
<keyword evidence="4" id="KW-1185">Reference proteome</keyword>
<reference evidence="3 4" key="1">
    <citation type="journal article" date="2018" name="Nat. Ecol. Evol.">
        <title>Genomic signatures of mitonuclear coevolution across populations of Tigriopus californicus.</title>
        <authorList>
            <person name="Barreto F.S."/>
            <person name="Watson E.T."/>
            <person name="Lima T.G."/>
            <person name="Willett C.S."/>
            <person name="Edmands S."/>
            <person name="Li W."/>
            <person name="Burton R.S."/>
        </authorList>
    </citation>
    <scope>NUCLEOTIDE SEQUENCE [LARGE SCALE GENOMIC DNA]</scope>
    <source>
        <strain evidence="3 4">San Diego</strain>
    </source>
</reference>
<dbReference type="PROSITE" id="PS50097">
    <property type="entry name" value="BTB"/>
    <property type="match status" value="1"/>
</dbReference>
<dbReference type="PANTHER" id="PTHR24410">
    <property type="entry name" value="HL07962P-RELATED"/>
    <property type="match status" value="1"/>
</dbReference>
<name>A0A553NE19_TIGCA</name>
<feature type="compositionally biased region" description="Low complexity" evidence="1">
    <location>
        <begin position="65"/>
        <end position="94"/>
    </location>
</feature>
<dbReference type="STRING" id="6832.A0A553NE19"/>
<dbReference type="Gene3D" id="1.25.40.420">
    <property type="match status" value="1"/>
</dbReference>
<dbReference type="Pfam" id="PF00651">
    <property type="entry name" value="BTB"/>
    <property type="match status" value="1"/>
</dbReference>
<proteinExistence type="predicted"/>
<evidence type="ECO:0000313" key="3">
    <source>
        <dbReference type="EMBL" id="TRY63655.1"/>
    </source>
</evidence>
<dbReference type="InterPro" id="IPR011333">
    <property type="entry name" value="SKP1/BTB/POZ_sf"/>
</dbReference>
<dbReference type="CDD" id="cd18292">
    <property type="entry name" value="BTB_POZ_BTBD17"/>
    <property type="match status" value="1"/>
</dbReference>
<dbReference type="SMART" id="SM00875">
    <property type="entry name" value="BACK"/>
    <property type="match status" value="1"/>
</dbReference>
<dbReference type="CDD" id="cd18493">
    <property type="entry name" value="BACK_BTBD17"/>
    <property type="match status" value="1"/>
</dbReference>
<dbReference type="InterPro" id="IPR011705">
    <property type="entry name" value="BACK"/>
</dbReference>
<dbReference type="Proteomes" id="UP000318571">
    <property type="component" value="Chromosome 10"/>
</dbReference>
<dbReference type="Gene3D" id="3.30.710.10">
    <property type="entry name" value="Potassium Channel Kv1.1, Chain A"/>
    <property type="match status" value="1"/>
</dbReference>
<comment type="caution">
    <text evidence="3">The sequence shown here is derived from an EMBL/GenBank/DDBJ whole genome shotgun (WGS) entry which is preliminary data.</text>
</comment>
<dbReference type="AlphaFoldDB" id="A0A553NE19"/>
<feature type="domain" description="BTB" evidence="2">
    <location>
        <begin position="131"/>
        <end position="201"/>
    </location>
</feature>
<gene>
    <name evidence="3" type="ORF">TCAL_07955</name>
</gene>
<dbReference type="Pfam" id="PF23651">
    <property type="entry name" value="TRAF_BTBD17"/>
    <property type="match status" value="1"/>
</dbReference>
<sequence>MSTTPVSVGWSLASQGLIATAGPVLESRIRDFSSFIFLSDFILADPRARPPRVPPPAPPLRRSRSPLGAMASAREASSRPGPSSSASCSSCSPPSSRSCSSFMEGSSKPEVDNSSTVIQKIAEIYAKRLMSDVMLVVGNVEYPSHRLILCASSDVFQVMLMDPSWSEHSETRITLCETPSCEAVFEDFLRYLYTGKIQFDYATVIPVVSLADKYNVRDLLRVGLDFMSRNVATACKRHQVVSWYQFASAAGHTHIAGLCREFILANFTRVTETVDFGHFELDHLVDLLQCHTMVVKDEISLFHHIMRWIDMQREMMVQSGEENIDIHIGRLISAVLPHIRYPMMTPAELVKLLLFPMSKSLTESLVEEIRTALNFHTQQLPEITPAIQRTCEKYSPVKFTPRLYTTEKYCASLCIDHYHNLSTYDCRSLLFSSHAHVAEHLGEEQSEWVVDIYPKGVWFQRCVTVYQPTGLEVPGRVLKTVRVSIWTRNEEEQRVKIGILLIGEQDGFQHVRRVISRNFVFSANNQIVNFDDILDFDELNDLKNRSHFLCGSKRNALRVMYVITPLSPLSSLD</sequence>
<feature type="region of interest" description="Disordered" evidence="1">
    <location>
        <begin position="48"/>
        <end position="94"/>
    </location>
</feature>
<dbReference type="PANTHER" id="PTHR24410:SF41">
    <property type="entry name" value="HL07962P"/>
    <property type="match status" value="1"/>
</dbReference>
<dbReference type="OMA" id="TVLNHSM"/>